<sequence>MEKNEILEVQNYLKKRIVNHTILIEVYDHFIMQISDLMKNGIGFQQAFTQVKIKWEHELEMVPLSLFSFRKISRIEKKSLGSKYRKITTNSILITLLAAILNYINPDFLVVMVMILAGLCFLVLLYNFLFKKMSIKEYMQLSYHPLIVRNMLFGVLVFSIVYFVSKNRFFWESSYNQLFLVFAVCVQIQLLFMRTQKLNIAIV</sequence>
<evidence type="ECO:0000256" key="1">
    <source>
        <dbReference type="SAM" id="Phobius"/>
    </source>
</evidence>
<protein>
    <submittedName>
        <fullName evidence="2">Uncharacterized protein</fullName>
    </submittedName>
</protein>
<feature type="transmembrane region" description="Helical" evidence="1">
    <location>
        <begin position="175"/>
        <end position="193"/>
    </location>
</feature>
<keyword evidence="1" id="KW-0812">Transmembrane</keyword>
<gene>
    <name evidence="2" type="ORF">MTP08_01920</name>
</gene>
<dbReference type="RefSeq" id="WP_243576824.1">
    <property type="nucleotide sequence ID" value="NZ_CP094529.1"/>
</dbReference>
<accession>A0ABY4BHB5</accession>
<feature type="transmembrane region" description="Helical" evidence="1">
    <location>
        <begin position="87"/>
        <end position="104"/>
    </location>
</feature>
<keyword evidence="3" id="KW-1185">Reference proteome</keyword>
<evidence type="ECO:0000313" key="2">
    <source>
        <dbReference type="EMBL" id="UOE38557.1"/>
    </source>
</evidence>
<dbReference type="EMBL" id="CP094529">
    <property type="protein sequence ID" value="UOE38557.1"/>
    <property type="molecule type" value="Genomic_DNA"/>
</dbReference>
<reference evidence="2 3" key="1">
    <citation type="submission" date="2022-03" db="EMBL/GenBank/DDBJ databases">
        <title>Chryseobacterium sp. isolated from the Andong Sikhe.</title>
        <authorList>
            <person name="Won M."/>
            <person name="Kim S.-J."/>
            <person name="Kwon S.-W."/>
        </authorList>
    </citation>
    <scope>NUCLEOTIDE SEQUENCE [LARGE SCALE GENOMIC DNA]</scope>
    <source>
        <strain evidence="2 3">ADR-1</strain>
    </source>
</reference>
<feature type="transmembrane region" description="Helical" evidence="1">
    <location>
        <begin position="141"/>
        <end position="163"/>
    </location>
</feature>
<keyword evidence="1" id="KW-0472">Membrane</keyword>
<proteinExistence type="predicted"/>
<dbReference type="Proteomes" id="UP000831068">
    <property type="component" value="Chromosome"/>
</dbReference>
<organism evidence="2 3">
    <name type="scientific">Chryseobacterium oryzae</name>
    <dbReference type="NCBI Taxonomy" id="2929799"/>
    <lineage>
        <taxon>Bacteria</taxon>
        <taxon>Pseudomonadati</taxon>
        <taxon>Bacteroidota</taxon>
        <taxon>Flavobacteriia</taxon>
        <taxon>Flavobacteriales</taxon>
        <taxon>Weeksellaceae</taxon>
        <taxon>Chryseobacterium group</taxon>
        <taxon>Chryseobacterium</taxon>
    </lineage>
</organism>
<name>A0ABY4BHB5_9FLAO</name>
<evidence type="ECO:0000313" key="3">
    <source>
        <dbReference type="Proteomes" id="UP000831068"/>
    </source>
</evidence>
<feature type="transmembrane region" description="Helical" evidence="1">
    <location>
        <begin position="110"/>
        <end position="129"/>
    </location>
</feature>
<keyword evidence="1" id="KW-1133">Transmembrane helix</keyword>